<feature type="domain" description="Cytochrome b561" evidence="8">
    <location>
        <begin position="12"/>
        <end position="110"/>
    </location>
</feature>
<dbReference type="Gene3D" id="1.20.120.1770">
    <property type="match status" value="1"/>
</dbReference>
<feature type="transmembrane region" description="Helical" evidence="7">
    <location>
        <begin position="36"/>
        <end position="56"/>
    </location>
</feature>
<keyword evidence="5 7" id="KW-1133">Transmembrane helix</keyword>
<keyword evidence="3 7" id="KW-0812">Transmembrane</keyword>
<dbReference type="GO" id="GO:0016020">
    <property type="term" value="C:membrane"/>
    <property type="evidence" value="ECO:0007669"/>
    <property type="project" value="UniProtKB-SubCell"/>
</dbReference>
<name>A0A3Q9IUH8_9BACT</name>
<proteinExistence type="predicted"/>
<evidence type="ECO:0000313" key="10">
    <source>
        <dbReference type="Proteomes" id="UP000270673"/>
    </source>
</evidence>
<keyword evidence="6 7" id="KW-0472">Membrane</keyword>
<evidence type="ECO:0000256" key="7">
    <source>
        <dbReference type="SAM" id="Phobius"/>
    </source>
</evidence>
<sequence length="128" mass="14453">MQTISFLETAIVSITLALIFYTIGTWAERLQKTLKIWHVVFFLLGLTADTLGTSIMSRIVNESGGEEVLHAITGLLALILMAVHAIWAIWTYWRGSEKAKQNFSKFSVFVWAFWLIPYIIGAYLGSSH</sequence>
<dbReference type="KEGG" id="buy:D8S85_17095"/>
<evidence type="ECO:0000259" key="8">
    <source>
        <dbReference type="Pfam" id="PF03188"/>
    </source>
</evidence>
<dbReference type="NCBIfam" id="TIGR03987">
    <property type="entry name" value="HsmA family protein"/>
    <property type="match status" value="1"/>
</dbReference>
<evidence type="ECO:0000313" key="9">
    <source>
        <dbReference type="EMBL" id="AZS31098.1"/>
    </source>
</evidence>
<comment type="subcellular location">
    <subcellularLocation>
        <location evidence="1">Membrane</location>
    </subcellularLocation>
</comment>
<feature type="transmembrane region" description="Helical" evidence="7">
    <location>
        <begin position="105"/>
        <end position="125"/>
    </location>
</feature>
<keyword evidence="10" id="KW-1185">Reference proteome</keyword>
<dbReference type="OrthoDB" id="2751280at2"/>
<dbReference type="Pfam" id="PF03188">
    <property type="entry name" value="Cytochrom_B561"/>
    <property type="match status" value="1"/>
</dbReference>
<protein>
    <submittedName>
        <fullName evidence="9">TIGR03987 family protein</fullName>
    </submittedName>
</protein>
<accession>A0A3Q9IUH8</accession>
<feature type="transmembrane region" description="Helical" evidence="7">
    <location>
        <begin position="68"/>
        <end position="93"/>
    </location>
</feature>
<dbReference type="AlphaFoldDB" id="A0A3Q9IUH8"/>
<evidence type="ECO:0000256" key="5">
    <source>
        <dbReference type="ARBA" id="ARBA00022989"/>
    </source>
</evidence>
<evidence type="ECO:0000256" key="6">
    <source>
        <dbReference type="ARBA" id="ARBA00023136"/>
    </source>
</evidence>
<reference evidence="9 10" key="1">
    <citation type="submission" date="2018-10" db="EMBL/GenBank/DDBJ databases">
        <title>Butyricimonas faecalis sp. nov., isolated from human faeces and emended description of the genus Butyricimonas.</title>
        <authorList>
            <person name="Le Roy T."/>
            <person name="Van der Smissen P."/>
            <person name="Paquot A."/>
            <person name="Delzenne N."/>
            <person name="Muccioli G."/>
            <person name="Collet J.-F."/>
            <person name="Cani P.D."/>
        </authorList>
    </citation>
    <scope>NUCLEOTIDE SEQUENCE [LARGE SCALE GENOMIC DNA]</scope>
    <source>
        <strain evidence="9 10">H184</strain>
    </source>
</reference>
<evidence type="ECO:0000256" key="1">
    <source>
        <dbReference type="ARBA" id="ARBA00004370"/>
    </source>
</evidence>
<keyword evidence="4" id="KW-0249">Electron transport</keyword>
<dbReference type="InterPro" id="IPR006593">
    <property type="entry name" value="Cyt_b561/ferric_Rdtase_TM"/>
</dbReference>
<organism evidence="9 10">
    <name type="scientific">Butyricimonas faecalis</name>
    <dbReference type="NCBI Taxonomy" id="2093856"/>
    <lineage>
        <taxon>Bacteria</taxon>
        <taxon>Pseudomonadati</taxon>
        <taxon>Bacteroidota</taxon>
        <taxon>Bacteroidia</taxon>
        <taxon>Bacteroidales</taxon>
        <taxon>Odoribacteraceae</taxon>
        <taxon>Butyricimonas</taxon>
    </lineage>
</organism>
<feature type="transmembrane region" description="Helical" evidence="7">
    <location>
        <begin position="6"/>
        <end position="24"/>
    </location>
</feature>
<dbReference type="Proteomes" id="UP000270673">
    <property type="component" value="Chromosome"/>
</dbReference>
<evidence type="ECO:0000256" key="2">
    <source>
        <dbReference type="ARBA" id="ARBA00022448"/>
    </source>
</evidence>
<dbReference type="EMBL" id="CP032819">
    <property type="protein sequence ID" value="AZS31098.1"/>
    <property type="molecule type" value="Genomic_DNA"/>
</dbReference>
<evidence type="ECO:0000256" key="4">
    <source>
        <dbReference type="ARBA" id="ARBA00022982"/>
    </source>
</evidence>
<dbReference type="InterPro" id="IPR023813">
    <property type="entry name" value="HsmA-like"/>
</dbReference>
<keyword evidence="2" id="KW-0813">Transport</keyword>
<dbReference type="RefSeq" id="WP_106481494.1">
    <property type="nucleotide sequence ID" value="NZ_CP032819.1"/>
</dbReference>
<evidence type="ECO:0000256" key="3">
    <source>
        <dbReference type="ARBA" id="ARBA00022692"/>
    </source>
</evidence>
<gene>
    <name evidence="9" type="ORF">D8S85_17095</name>
</gene>